<accession>A0A2A9NZI6</accession>
<feature type="region of interest" description="Disordered" evidence="6">
    <location>
        <begin position="1194"/>
        <end position="1218"/>
    </location>
</feature>
<feature type="region of interest" description="Disordered" evidence="6">
    <location>
        <begin position="1327"/>
        <end position="1349"/>
    </location>
</feature>
<dbReference type="OrthoDB" id="515064at2759"/>
<dbReference type="STRING" id="703135.A0A2A9NZI6"/>
<feature type="compositionally biased region" description="Low complexity" evidence="6">
    <location>
        <begin position="523"/>
        <end position="554"/>
    </location>
</feature>
<feature type="compositionally biased region" description="Low complexity" evidence="6">
    <location>
        <begin position="11"/>
        <end position="26"/>
    </location>
</feature>
<feature type="compositionally biased region" description="Basic and acidic residues" evidence="6">
    <location>
        <begin position="1194"/>
        <end position="1204"/>
    </location>
</feature>
<evidence type="ECO:0000256" key="6">
    <source>
        <dbReference type="SAM" id="MobiDB-lite"/>
    </source>
</evidence>
<organism evidence="7 8">
    <name type="scientific">Amanita thiersii Skay4041</name>
    <dbReference type="NCBI Taxonomy" id="703135"/>
    <lineage>
        <taxon>Eukaryota</taxon>
        <taxon>Fungi</taxon>
        <taxon>Dikarya</taxon>
        <taxon>Basidiomycota</taxon>
        <taxon>Agaricomycotina</taxon>
        <taxon>Agaricomycetes</taxon>
        <taxon>Agaricomycetidae</taxon>
        <taxon>Agaricales</taxon>
        <taxon>Pluteineae</taxon>
        <taxon>Amanitaceae</taxon>
        <taxon>Amanita</taxon>
    </lineage>
</organism>
<feature type="region of interest" description="Disordered" evidence="6">
    <location>
        <begin position="1"/>
        <end position="29"/>
    </location>
</feature>
<dbReference type="PANTHER" id="PTHR10019">
    <property type="entry name" value="SNF5"/>
    <property type="match status" value="1"/>
</dbReference>
<evidence type="ECO:0000313" key="8">
    <source>
        <dbReference type="Proteomes" id="UP000242287"/>
    </source>
</evidence>
<feature type="compositionally biased region" description="Low complexity" evidence="6">
    <location>
        <begin position="280"/>
        <end position="293"/>
    </location>
</feature>
<feature type="compositionally biased region" description="Basic residues" evidence="6">
    <location>
        <begin position="1205"/>
        <end position="1216"/>
    </location>
</feature>
<feature type="compositionally biased region" description="Polar residues" evidence="6">
    <location>
        <begin position="648"/>
        <end position="668"/>
    </location>
</feature>
<dbReference type="InterPro" id="IPR013088">
    <property type="entry name" value="Znf_NHR/GATA"/>
</dbReference>
<reference evidence="7 8" key="1">
    <citation type="submission" date="2014-02" db="EMBL/GenBank/DDBJ databases">
        <title>Transposable element dynamics among asymbiotic and ectomycorrhizal Amanita fungi.</title>
        <authorList>
            <consortium name="DOE Joint Genome Institute"/>
            <person name="Hess J."/>
            <person name="Skrede I."/>
            <person name="Wolfe B."/>
            <person name="LaButti K."/>
            <person name="Ohm R.A."/>
            <person name="Grigoriev I.V."/>
            <person name="Pringle A."/>
        </authorList>
    </citation>
    <scope>NUCLEOTIDE SEQUENCE [LARGE SCALE GENOMIC DNA]</scope>
    <source>
        <strain evidence="7 8">SKay4041</strain>
    </source>
</reference>
<feature type="compositionally biased region" description="Pro residues" evidence="6">
    <location>
        <begin position="701"/>
        <end position="714"/>
    </location>
</feature>
<feature type="region of interest" description="Disordered" evidence="6">
    <location>
        <begin position="344"/>
        <end position="555"/>
    </location>
</feature>
<feature type="compositionally biased region" description="Low complexity" evidence="6">
    <location>
        <begin position="433"/>
        <end position="475"/>
    </location>
</feature>
<dbReference type="EMBL" id="KZ301973">
    <property type="protein sequence ID" value="PFH53423.1"/>
    <property type="molecule type" value="Genomic_DNA"/>
</dbReference>
<keyword evidence="4" id="KW-0804">Transcription</keyword>
<comment type="similarity">
    <text evidence="2">Belongs to the SNF5 family.</text>
</comment>
<feature type="compositionally biased region" description="Low complexity" evidence="6">
    <location>
        <begin position="685"/>
        <end position="700"/>
    </location>
</feature>
<dbReference type="GO" id="GO:0006338">
    <property type="term" value="P:chromatin remodeling"/>
    <property type="evidence" value="ECO:0007669"/>
    <property type="project" value="InterPro"/>
</dbReference>
<feature type="region of interest" description="Disordered" evidence="6">
    <location>
        <begin position="1028"/>
        <end position="1056"/>
    </location>
</feature>
<keyword evidence="5" id="KW-0539">Nucleus</keyword>
<evidence type="ECO:0000256" key="3">
    <source>
        <dbReference type="ARBA" id="ARBA00023015"/>
    </source>
</evidence>
<evidence type="ECO:0000256" key="2">
    <source>
        <dbReference type="ARBA" id="ARBA00010239"/>
    </source>
</evidence>
<feature type="compositionally biased region" description="Low complexity" evidence="6">
    <location>
        <begin position="364"/>
        <end position="373"/>
    </location>
</feature>
<feature type="compositionally biased region" description="Polar residues" evidence="6">
    <location>
        <begin position="1513"/>
        <end position="1543"/>
    </location>
</feature>
<dbReference type="Proteomes" id="UP000242287">
    <property type="component" value="Unassembled WGS sequence"/>
</dbReference>
<feature type="compositionally biased region" description="Low complexity" evidence="6">
    <location>
        <begin position="310"/>
        <end position="321"/>
    </location>
</feature>
<name>A0A2A9NZI6_9AGAR</name>
<evidence type="ECO:0000256" key="1">
    <source>
        <dbReference type="ARBA" id="ARBA00004123"/>
    </source>
</evidence>
<feature type="compositionally biased region" description="Polar residues" evidence="6">
    <location>
        <begin position="401"/>
        <end position="419"/>
    </location>
</feature>
<evidence type="ECO:0000256" key="5">
    <source>
        <dbReference type="ARBA" id="ARBA00023242"/>
    </source>
</evidence>
<comment type="subcellular location">
    <subcellularLocation>
        <location evidence="1">Nucleus</location>
    </subcellularLocation>
</comment>
<evidence type="ECO:0000313" key="7">
    <source>
        <dbReference type="EMBL" id="PFH53423.1"/>
    </source>
</evidence>
<feature type="compositionally biased region" description="Polar residues" evidence="6">
    <location>
        <begin position="511"/>
        <end position="522"/>
    </location>
</feature>
<gene>
    <name evidence="7" type="ORF">AMATHDRAFT_1089</name>
</gene>
<proteinExistence type="inferred from homology"/>
<dbReference type="InterPro" id="IPR006939">
    <property type="entry name" value="SNF5"/>
</dbReference>
<evidence type="ECO:0008006" key="9">
    <source>
        <dbReference type="Google" id="ProtNLM"/>
    </source>
</evidence>
<dbReference type="Pfam" id="PF04855">
    <property type="entry name" value="SNF5"/>
    <property type="match status" value="1"/>
</dbReference>
<feature type="region of interest" description="Disordered" evidence="6">
    <location>
        <begin position="630"/>
        <end position="716"/>
    </location>
</feature>
<keyword evidence="8" id="KW-1185">Reference proteome</keyword>
<dbReference type="GO" id="GO:0008270">
    <property type="term" value="F:zinc ion binding"/>
    <property type="evidence" value="ECO:0007669"/>
    <property type="project" value="InterPro"/>
</dbReference>
<feature type="region of interest" description="Disordered" evidence="6">
    <location>
        <begin position="280"/>
        <end position="321"/>
    </location>
</feature>
<feature type="compositionally biased region" description="Polar residues" evidence="6">
    <location>
        <begin position="1551"/>
        <end position="1568"/>
    </location>
</feature>
<evidence type="ECO:0000256" key="4">
    <source>
        <dbReference type="ARBA" id="ARBA00023163"/>
    </source>
</evidence>
<dbReference type="Gene3D" id="3.30.50.10">
    <property type="entry name" value="Erythroid Transcription Factor GATA-1, subunit A"/>
    <property type="match status" value="1"/>
</dbReference>
<keyword evidence="3" id="KW-0805">Transcription regulation</keyword>
<sequence length="1661" mass="178816">MNANVYPTAYPQQSSSQQSPQQMQLGPSGGAINPALLATFQQNQPQSKFSQYGGGSINPAQILNGMGNMSHGPQQHMQGAINPAQLLQQQQHQTMMNGAGGLGMGLGHGGMNNLFGSGAGIGNAMGSANNSMTMDIGNVGGANIGIGMGGMGGINPAALSGGSHPGGNSMNAAMLGMSSNSSLQGAQGMNPSAMMLNAMNPGMNAGFNQINMNPANLPNHMNTSAMSTNMNPATMLATLGMTREQFSSLSNQEKQVLWQKAVYIHQQQQQQQQQQSQLQSLAQGGQQMGGQIQPGMNPNLGGSLMGMASQSQAREQYQQQQNQEMLQGLLGRAMASSSSNVAAGSVNTNASGGLGSTPFYDRPSSSASTSSHSQHPRVDTGVAQASSQHQMMPPPPPRPPTAQSQGHHSRPGTSLSHHSPTAGMQPPLPTQRPPSRTQQQPLQLQRPPSRAQQFQVNQPQPGQRPPSRSQPQHHQMFGAGGMINGYAGKPLSNQQQHGHSGMLSGSGAPGSVQSSQFQALPHQTQMTQSGSSQQIQQSSTAGSPSPSTAVPGSPLRGAKRKLEMEASPRLASGFQGGNVMGPPIVPPKSLQSEGLTQVGQPSSVGNMVVNPMIGMNPSVNVNGTIYQSPRPGSAGGAPSGIHNVMDVNMTSGNTGIDSTTSGNISSFSKGLGMGSEMSPIGGRGSQPPQQMPQQRQSSIPPQFPPVPSQTPPSSVPLVQQHMRQSPIPPVGMITSSPVKNELRSSVPPPSIIPVANSNVISSVPPLAPGTPSGVVTATAANQAPPLPPGVNPVVTHISYVPLADSTNEIAELTDDEIRDVQHWMKVDKEHEAVWKKMKERMAKEAQDVFGPRNAPWWERGSLDMNINRWRKGREGFDIRYPRKPKDSIQRRKGVRREGLKLPQKLSPEEACKPEQLVPIRLEFDVEHHKMRDTFIWNLNDPIVTPEHFAQTLVEDYNLAPSYHATITKSIQDQLSDFKAHSVNYDVDEGDQRVVDLDGVSEDVVMKGRLDDESNAWWESWRKRLRTESFKTEHPSKPQKRRKAKDAAASIRSTKDMKDRPMSVDDFEFDEQTLHEEMRILIRLDIIVGSMKLDDQFEWDLDNPNASPEEFAEIYAQDLGLGGEFKTAIAHSIREQVQAYQKSLFLVGHPSDGSAVQDEDLRLAFLPTLTSGARSIDQLQSYTPLLNYLSDGEIERSEKEREKDMTKRRKRNTRGRRGIALPDREPIRTYRTPAIGFPELDPATLALAAAANAPSRRAAAAAASLTIANMVASENGIPFMPQTLPSAPQPPVLQIPKEKKAKGFFKAPSYASSVLRPRAQVSAPTPSTAADVTKLPAPLENDPPPAIPAPTENKVAKVISAKRAKELEREAKEKEYVDGQHPNYIDGVWHCSNCGCPESIAIGRRKGPLGDKSQCGTCGKYWHRHRRPRPVEYTSDPDFHSGLRREAELVKSASKKKGAAAALRAQSMALSVTPADASEPQTPSRSNGDVEMTSRRQSPLPSVAPVEDDRAISPVSTASSTSEPPLSQKVKTNGTSHTKTSTPVLSAATAPVTPSVQDSPSLKTLTGTPPSSPSKAWPPQWLTGALQAMRAKYPKDRFELTTRKGAASATPEWRVKCLDCPGKLYTPGPGETLSNYEVHLKNRQHRQRVNERLNNGTTTSTS</sequence>
<protein>
    <recommendedName>
        <fullName evidence="9">SNF5-domain-containing protein</fullName>
    </recommendedName>
</protein>
<dbReference type="GO" id="GO:0000228">
    <property type="term" value="C:nuclear chromosome"/>
    <property type="evidence" value="ECO:0007669"/>
    <property type="project" value="InterPro"/>
</dbReference>
<dbReference type="GO" id="GO:0006355">
    <property type="term" value="P:regulation of DNA-templated transcription"/>
    <property type="evidence" value="ECO:0007669"/>
    <property type="project" value="InterPro"/>
</dbReference>
<feature type="region of interest" description="Disordered" evidence="6">
    <location>
        <begin position="1470"/>
        <end position="1577"/>
    </location>
</feature>